<sequence length="124" mass="13713">MGLLDSLMGNASEADAGEINEELSAVLADNEQVMHAYKMVRDLHVFTNKRLINIDKQGMTGKKVDYLSIPYKSITQFNVQTAGNFDSDCELKIWISGQGSPIEIEIKKSLAADVQKTLANMLFS</sequence>
<dbReference type="InterPro" id="IPR037063">
    <property type="entry name" value="PHb_sf"/>
</dbReference>
<proteinExistence type="predicted"/>
<dbReference type="PANTHER" id="PTHR35796:SF3">
    <property type="entry name" value="BHLH DOMAIN-CONTAINING PROTEIN"/>
    <property type="match status" value="1"/>
</dbReference>
<keyword evidence="3" id="KW-1185">Reference proteome</keyword>
<reference evidence="2 3" key="1">
    <citation type="submission" date="2023-09" db="EMBL/GenBank/DDBJ databases">
        <authorList>
            <person name="Rey-Velasco X."/>
        </authorList>
    </citation>
    <scope>NUCLEOTIDE SEQUENCE [LARGE SCALE GENOMIC DNA]</scope>
    <source>
        <strain evidence="2 3">P117</strain>
    </source>
</reference>
<dbReference type="Proteomes" id="UP001253545">
    <property type="component" value="Unassembled WGS sequence"/>
</dbReference>
<dbReference type="CDD" id="cd13225">
    <property type="entry name" value="PH-like_bacteria"/>
    <property type="match status" value="1"/>
</dbReference>
<dbReference type="SUPFAM" id="SSF50729">
    <property type="entry name" value="PH domain-like"/>
    <property type="match status" value="1"/>
</dbReference>
<dbReference type="PANTHER" id="PTHR35796">
    <property type="entry name" value="HYPOTHETICAL CYTOSOLIC PROTEIN"/>
    <property type="match status" value="1"/>
</dbReference>
<feature type="domain" description="Bacterial Pleckstrin homology" evidence="1">
    <location>
        <begin position="2"/>
        <end position="121"/>
    </location>
</feature>
<gene>
    <name evidence="2" type="ORF">RM552_16940</name>
</gene>
<dbReference type="RefSeq" id="WP_311370071.1">
    <property type="nucleotide sequence ID" value="NZ_JAVRHX010000008.1"/>
</dbReference>
<protein>
    <submittedName>
        <fullName evidence="2">PH domain-containing protein</fullName>
    </submittedName>
</protein>
<accession>A0ABU2ZVA8</accession>
<dbReference type="EMBL" id="JAVRHX010000008">
    <property type="protein sequence ID" value="MDT0596545.1"/>
    <property type="molecule type" value="Genomic_DNA"/>
</dbReference>
<dbReference type="InterPro" id="IPR012544">
    <property type="entry name" value="PHb"/>
</dbReference>
<dbReference type="Pfam" id="PF08000">
    <property type="entry name" value="bPH_1"/>
    <property type="match status" value="1"/>
</dbReference>
<name>A0ABU2ZVA8_9ALTE</name>
<evidence type="ECO:0000259" key="1">
    <source>
        <dbReference type="Pfam" id="PF08000"/>
    </source>
</evidence>
<comment type="caution">
    <text evidence="2">The sequence shown here is derived from an EMBL/GenBank/DDBJ whole genome shotgun (WGS) entry which is preliminary data.</text>
</comment>
<dbReference type="Gene3D" id="2.30.29.50">
    <property type="entry name" value="Bacterial Pleckstrin homology domain"/>
    <property type="match status" value="1"/>
</dbReference>
<evidence type="ECO:0000313" key="2">
    <source>
        <dbReference type="EMBL" id="MDT0596545.1"/>
    </source>
</evidence>
<evidence type="ECO:0000313" key="3">
    <source>
        <dbReference type="Proteomes" id="UP001253545"/>
    </source>
</evidence>
<organism evidence="2 3">
    <name type="scientific">Glaciecola petra</name>
    <dbReference type="NCBI Taxonomy" id="3075602"/>
    <lineage>
        <taxon>Bacteria</taxon>
        <taxon>Pseudomonadati</taxon>
        <taxon>Pseudomonadota</taxon>
        <taxon>Gammaproteobacteria</taxon>
        <taxon>Alteromonadales</taxon>
        <taxon>Alteromonadaceae</taxon>
        <taxon>Glaciecola</taxon>
    </lineage>
</organism>